<dbReference type="EMBL" id="ML995918">
    <property type="protein sequence ID" value="KAF2764554.1"/>
    <property type="molecule type" value="Genomic_DNA"/>
</dbReference>
<feature type="non-terminal residue" evidence="2">
    <location>
        <position position="52"/>
    </location>
</feature>
<protein>
    <recommendedName>
        <fullName evidence="4">Reverse transcriptase Ty1/copia-type domain-containing protein</fullName>
    </recommendedName>
</protein>
<evidence type="ECO:0008006" key="4">
    <source>
        <dbReference type="Google" id="ProtNLM"/>
    </source>
</evidence>
<gene>
    <name evidence="2" type="ORF">EJ03DRAFT_247165</name>
</gene>
<evidence type="ECO:0000256" key="1">
    <source>
        <dbReference type="SAM" id="Phobius"/>
    </source>
</evidence>
<feature type="non-terminal residue" evidence="2">
    <location>
        <position position="1"/>
    </location>
</feature>
<accession>A0A6G1KWY4</accession>
<keyword evidence="1" id="KW-0472">Membrane</keyword>
<feature type="transmembrane region" description="Helical" evidence="1">
    <location>
        <begin position="14"/>
        <end position="32"/>
    </location>
</feature>
<dbReference type="OrthoDB" id="3693885at2759"/>
<keyword evidence="3" id="KW-1185">Reference proteome</keyword>
<evidence type="ECO:0000313" key="3">
    <source>
        <dbReference type="Proteomes" id="UP000799436"/>
    </source>
</evidence>
<keyword evidence="1" id="KW-0812">Transmembrane</keyword>
<proteinExistence type="predicted"/>
<evidence type="ECO:0000313" key="2">
    <source>
        <dbReference type="EMBL" id="KAF2764554.1"/>
    </source>
</evidence>
<dbReference type="Proteomes" id="UP000799436">
    <property type="component" value="Unassembled WGS sequence"/>
</dbReference>
<name>A0A6G1KWY4_9PEZI</name>
<sequence>TDPETYAAALSARLFRLIMAIFAYFGLLTVHLDAGNAFLNLLLPELIYLQRP</sequence>
<organism evidence="2 3">
    <name type="scientific">Teratosphaeria nubilosa</name>
    <dbReference type="NCBI Taxonomy" id="161662"/>
    <lineage>
        <taxon>Eukaryota</taxon>
        <taxon>Fungi</taxon>
        <taxon>Dikarya</taxon>
        <taxon>Ascomycota</taxon>
        <taxon>Pezizomycotina</taxon>
        <taxon>Dothideomycetes</taxon>
        <taxon>Dothideomycetidae</taxon>
        <taxon>Mycosphaerellales</taxon>
        <taxon>Teratosphaeriaceae</taxon>
        <taxon>Teratosphaeria</taxon>
    </lineage>
</organism>
<keyword evidence="1" id="KW-1133">Transmembrane helix</keyword>
<dbReference type="AlphaFoldDB" id="A0A6G1KWY4"/>
<reference evidence="2" key="1">
    <citation type="journal article" date="2020" name="Stud. Mycol.">
        <title>101 Dothideomycetes genomes: a test case for predicting lifestyles and emergence of pathogens.</title>
        <authorList>
            <person name="Haridas S."/>
            <person name="Albert R."/>
            <person name="Binder M."/>
            <person name="Bloem J."/>
            <person name="Labutti K."/>
            <person name="Salamov A."/>
            <person name="Andreopoulos B."/>
            <person name="Baker S."/>
            <person name="Barry K."/>
            <person name="Bills G."/>
            <person name="Bluhm B."/>
            <person name="Cannon C."/>
            <person name="Castanera R."/>
            <person name="Culley D."/>
            <person name="Daum C."/>
            <person name="Ezra D."/>
            <person name="Gonzalez J."/>
            <person name="Henrissat B."/>
            <person name="Kuo A."/>
            <person name="Liang C."/>
            <person name="Lipzen A."/>
            <person name="Lutzoni F."/>
            <person name="Magnuson J."/>
            <person name="Mondo S."/>
            <person name="Nolan M."/>
            <person name="Ohm R."/>
            <person name="Pangilinan J."/>
            <person name="Park H.-J."/>
            <person name="Ramirez L."/>
            <person name="Alfaro M."/>
            <person name="Sun H."/>
            <person name="Tritt A."/>
            <person name="Yoshinaga Y."/>
            <person name="Zwiers L.-H."/>
            <person name="Turgeon B."/>
            <person name="Goodwin S."/>
            <person name="Spatafora J."/>
            <person name="Crous P."/>
            <person name="Grigoriev I."/>
        </authorList>
    </citation>
    <scope>NUCLEOTIDE SEQUENCE</scope>
    <source>
        <strain evidence="2">CBS 116005</strain>
    </source>
</reference>